<protein>
    <submittedName>
        <fullName evidence="2">Uncharacterized protein</fullName>
    </submittedName>
</protein>
<dbReference type="RefSeq" id="WP_064626759.1">
    <property type="nucleotide sequence ID" value="NZ_JAHGUI010000011.1"/>
</dbReference>
<accession>A0ABD4QRN0</accession>
<comment type="caution">
    <text evidence="2">The sequence shown here is derived from an EMBL/GenBank/DDBJ whole genome shotgun (WGS) entry which is preliminary data.</text>
</comment>
<dbReference type="AlphaFoldDB" id="A0ABD4QRN0"/>
<proteinExistence type="predicted"/>
<reference evidence="2 3" key="1">
    <citation type="journal article" date="2017" name="J. Fish Dis.">
        <title>Comparative assessment of Vibrio virulence in marine fish larvae.</title>
        <authorList>
            <person name="Ronneseth A."/>
            <person name="Castillo D."/>
            <person name="D'Alvise P."/>
            <person name="Tonnesen O."/>
            <person name="Haugland G."/>
            <person name="Grotkjaer T."/>
            <person name="Engell-Sorensen K."/>
            <person name="Norremark L."/>
            <person name="Bergh O."/>
            <person name="Wergeland H.I."/>
            <person name="Gram L."/>
        </authorList>
    </citation>
    <scope>NUCLEOTIDE SEQUENCE [LARGE SCALE GENOMIC DNA]</scope>
    <source>
        <strain evidence="2 3">90-11-286</strain>
    </source>
</reference>
<evidence type="ECO:0000313" key="3">
    <source>
        <dbReference type="Proteomes" id="UP000078309"/>
    </source>
</evidence>
<gene>
    <name evidence="2" type="ORF">PL14_03485</name>
</gene>
<keyword evidence="1" id="KW-0812">Transmembrane</keyword>
<name>A0ABD4QRN0_VIBAN</name>
<sequence>MKKEDLKAYGQARGIWRKSSLNGRSEQVKVAALPATSQAPQSQSYVSEQVLASQAAQSQSVSYPAGVSIADYYGITKAQVSERLAESIGLQCSLEEEMAKNHQHVLITDLEDAHKVLHNVWLESGRDVAALAASINTAKSWFNHTEPMFNARSIAKQFGDMGIKADLVESKGKTFVAFSGTDKNGKALKHAFVNGTRINMNGKKYPLNSFKSVQAGFSPKSRAANFKGAGVLTFVVSASIATSDLVFKDDYHLVDWFGHVGSDMFKALVQFGAGEAALFAAAFYGVSIMSGAILVVFAYIAIEAVWSEYKIADKVVGGLESALE</sequence>
<feature type="transmembrane region" description="Helical" evidence="1">
    <location>
        <begin position="228"/>
        <end position="247"/>
    </location>
</feature>
<dbReference type="EMBL" id="JAHGUI010000011">
    <property type="protein sequence ID" value="MBT2917745.1"/>
    <property type="molecule type" value="Genomic_DNA"/>
</dbReference>
<organism evidence="2 3">
    <name type="scientific">Vibrio anguillarum</name>
    <name type="common">Listonella anguillarum</name>
    <dbReference type="NCBI Taxonomy" id="55601"/>
    <lineage>
        <taxon>Bacteria</taxon>
        <taxon>Pseudomonadati</taxon>
        <taxon>Pseudomonadota</taxon>
        <taxon>Gammaproteobacteria</taxon>
        <taxon>Vibrionales</taxon>
        <taxon>Vibrionaceae</taxon>
        <taxon>Vibrio</taxon>
    </lineage>
</organism>
<keyword evidence="1" id="KW-1133">Transmembrane helix</keyword>
<dbReference type="Proteomes" id="UP000078309">
    <property type="component" value="Unassembled WGS sequence"/>
</dbReference>
<evidence type="ECO:0000256" key="1">
    <source>
        <dbReference type="SAM" id="Phobius"/>
    </source>
</evidence>
<keyword evidence="1" id="KW-0472">Membrane</keyword>
<feature type="transmembrane region" description="Helical" evidence="1">
    <location>
        <begin position="276"/>
        <end position="302"/>
    </location>
</feature>
<evidence type="ECO:0000313" key="2">
    <source>
        <dbReference type="EMBL" id="MBT2917745.1"/>
    </source>
</evidence>